<reference evidence="3 4" key="1">
    <citation type="submission" date="2024-06" db="EMBL/GenBank/DDBJ databases">
        <title>The Natural Products Discovery Center: Release of the First 8490 Sequenced Strains for Exploring Actinobacteria Biosynthetic Diversity.</title>
        <authorList>
            <person name="Kalkreuter E."/>
            <person name="Kautsar S.A."/>
            <person name="Yang D."/>
            <person name="Bader C.D."/>
            <person name="Teijaro C.N."/>
            <person name="Fluegel L."/>
            <person name="Davis C.M."/>
            <person name="Simpson J.R."/>
            <person name="Lauterbach L."/>
            <person name="Steele A.D."/>
            <person name="Gui C."/>
            <person name="Meng S."/>
            <person name="Li G."/>
            <person name="Viehrig K."/>
            <person name="Ye F."/>
            <person name="Su P."/>
            <person name="Kiefer A.F."/>
            <person name="Nichols A."/>
            <person name="Cepeda A.J."/>
            <person name="Yan W."/>
            <person name="Fan B."/>
            <person name="Jiang Y."/>
            <person name="Adhikari A."/>
            <person name="Zheng C.-J."/>
            <person name="Schuster L."/>
            <person name="Cowan T.M."/>
            <person name="Smanski M.J."/>
            <person name="Chevrette M.G."/>
            <person name="De Carvalho L.P.S."/>
            <person name="Shen B."/>
        </authorList>
    </citation>
    <scope>NUCLEOTIDE SEQUENCE [LARGE SCALE GENOMIC DNA]</scope>
    <source>
        <strain evidence="3 4">NPDC006337</strain>
    </source>
</reference>
<evidence type="ECO:0008006" key="5">
    <source>
        <dbReference type="Google" id="ProtNLM"/>
    </source>
</evidence>
<gene>
    <name evidence="3" type="ORF">ABZ508_32975</name>
</gene>
<evidence type="ECO:0000256" key="1">
    <source>
        <dbReference type="SAM" id="Coils"/>
    </source>
</evidence>
<dbReference type="Proteomes" id="UP001550378">
    <property type="component" value="Unassembled WGS sequence"/>
</dbReference>
<organism evidence="3 4">
    <name type="scientific">Streptomyces lavendulocolor</name>
    <dbReference type="NCBI Taxonomy" id="67316"/>
    <lineage>
        <taxon>Bacteria</taxon>
        <taxon>Bacillati</taxon>
        <taxon>Actinomycetota</taxon>
        <taxon>Actinomycetes</taxon>
        <taxon>Kitasatosporales</taxon>
        <taxon>Streptomycetaceae</taxon>
        <taxon>Streptomyces</taxon>
    </lineage>
</organism>
<feature type="coiled-coil region" evidence="1">
    <location>
        <begin position="529"/>
        <end position="556"/>
    </location>
</feature>
<dbReference type="RefSeq" id="WP_359807223.1">
    <property type="nucleotide sequence ID" value="NZ_JBEXZQ010000066.1"/>
</dbReference>
<sequence length="1107" mass="113468">MASKTSLDRAKAVAAEVKGKDIHNDALIEHMLQDATSPYYRSVTASDIARLLRHGGFLAQTPAEDSAEFRMEVEALKVAWGSCDSRNPDDFYRVMSPMVVTAHMEWKAEYAAQAKPRADIVNAEVAAANEVRKATDAMIESLGQAWLADQILKWQKYWAGQKATTRPKPAVFTQATKDLAAARTRAADQAKLAASASAAAKAAADKANTAQNVAWTIADGAKTPRGRGLLFAQQSVQVAKASAAAAEAAAKATLTASNAAKATVADSKALYGLAQTQSHAMKAEFRRVAAQEAAAQAKAAATAAAGQAKEAAANATKAKTAQATAEAAQETARIAAETAKAQRVKAEQEKALAAKERLNAANERAKAQAAEQRAADERESAGRARAAATGSAQTAWAELEKAEDAERQAVEARNAATEAERQKKATAARAASLEAAAAATAGTEAAKATREAATAARTAANEGAAAATRAHAAAGEASSAAVNARAAATRADAAMERSRLAADKAWAAYQTSVAAAATSHAAADAIDAAAAASVNATKAEEEAKKAQSAALKASAEAGAAHTESVKATAWAAVTAGHAYAAGEAASAARDSAAEVVSPANTAIAIGAPYRESDSAAVFAILIGQAAKTVAEQQAAAATAKANEAAKAAVAAKALADKAAGDAKIAAQSAAAAAADAAAALKSMAAARASAADAARAADAAKKADAKTKEYSTQAGTDAFHADSAAGDAAMEAAAADNEATEAERSAANARASATAATRDADAANTSATSAEGWATRAETAAAGAQEAARDADAAADRAEEEERREQEEARKKAMATGNSGVADVQPGAPLGATEEQILMAECGQTCVDEYRAAQAAVALSVLDWLKANGADILIAMLGADNIKACLATREVESCLWALFDVASALIPVKKIGDVIEAIYTVVTRISKFFDAAEAGARSLKRLNALVEKVRKKGPSTPLCLSPAKPKSVAKSAGQRVAAFAPGATGAGDVSAAADPVKPPCLTKIGTNKNWKAHWQSKKSIMETHLGKKYPKWKEDEGAEMLDDWLEMIKSGRLKFQGVATIKKDQPPALIFQGEDLTLVLDMSGTFWSLLKGDTGFVKSLQWISRAE</sequence>
<comment type="caution">
    <text evidence="3">The sequence shown here is derived from an EMBL/GenBank/DDBJ whole genome shotgun (WGS) entry which is preliminary data.</text>
</comment>
<feature type="compositionally biased region" description="Basic and acidic residues" evidence="2">
    <location>
        <begin position="398"/>
        <end position="410"/>
    </location>
</feature>
<feature type="compositionally biased region" description="Low complexity" evidence="2">
    <location>
        <begin position="383"/>
        <end position="397"/>
    </location>
</feature>
<feature type="region of interest" description="Disordered" evidence="2">
    <location>
        <begin position="729"/>
        <end position="825"/>
    </location>
</feature>
<keyword evidence="4" id="KW-1185">Reference proteome</keyword>
<dbReference type="EMBL" id="JBEXZR010000050">
    <property type="protein sequence ID" value="MEU0712173.1"/>
    <property type="molecule type" value="Genomic_DNA"/>
</dbReference>
<evidence type="ECO:0000313" key="4">
    <source>
        <dbReference type="Proteomes" id="UP001550378"/>
    </source>
</evidence>
<feature type="compositionally biased region" description="Basic and acidic residues" evidence="2">
    <location>
        <begin position="787"/>
        <end position="811"/>
    </location>
</feature>
<evidence type="ECO:0000256" key="2">
    <source>
        <dbReference type="SAM" id="MobiDB-lite"/>
    </source>
</evidence>
<keyword evidence="1" id="KW-0175">Coiled coil</keyword>
<protein>
    <recommendedName>
        <fullName evidence="5">Methyl-accepting transducer domain-containing protein</fullName>
    </recommendedName>
</protein>
<feature type="compositionally biased region" description="Basic and acidic residues" evidence="2">
    <location>
        <begin position="373"/>
        <end position="382"/>
    </location>
</feature>
<proteinExistence type="predicted"/>
<feature type="region of interest" description="Disordered" evidence="2">
    <location>
        <begin position="360"/>
        <end position="427"/>
    </location>
</feature>
<feature type="compositionally biased region" description="Low complexity" evidence="2">
    <location>
        <begin position="745"/>
        <end position="786"/>
    </location>
</feature>
<name>A0ABV2WFN6_9ACTN</name>
<accession>A0ABV2WFN6</accession>
<evidence type="ECO:0000313" key="3">
    <source>
        <dbReference type="EMBL" id="MEU0712173.1"/>
    </source>
</evidence>